<sequence>NPIYAALATPLSLWFPPNERSTAASFFTSGSPLASSLGTLISTQLCSSNFLDGWPLIFYFMSLATIVWILIWVLFFANNPKHCRSLSLKEKEYLSKENEAHSHPDGEEKPPMPLQKIISSPATLTVMFATFAHYFTTSLMQNFLPTYARDVLALDFKSNGAFTSMTFTFKLLTFTSMTFTFKLLSKYILSFTADCLKSKNIISPTISCKIFQSAASFGVAIVFIFLTFYIDCTKQSEALFVLAFYGIFAAAANPGYFTSSCSFAPMYTGMVLSLMEGAGAIGHLGAPFLVGLIVKHGKSSEWSIVFGIIVIVNIIGGIIFLRYGTAEIQKWAHPKSSPSSSSLTMMAKKSERKESQCSLLKKKASEFLQCC</sequence>
<evidence type="ECO:0000313" key="2">
    <source>
        <dbReference type="WBParaSite" id="PS1159_v2.g8870.t2"/>
    </source>
</evidence>
<dbReference type="Proteomes" id="UP000887580">
    <property type="component" value="Unplaced"/>
</dbReference>
<proteinExistence type="predicted"/>
<accession>A0AC35GU57</accession>
<reference evidence="2" key="1">
    <citation type="submission" date="2022-11" db="UniProtKB">
        <authorList>
            <consortium name="WormBaseParasite"/>
        </authorList>
    </citation>
    <scope>IDENTIFICATION</scope>
</reference>
<evidence type="ECO:0000313" key="1">
    <source>
        <dbReference type="Proteomes" id="UP000887580"/>
    </source>
</evidence>
<dbReference type="WBParaSite" id="PS1159_v2.g8870.t2">
    <property type="protein sequence ID" value="PS1159_v2.g8870.t2"/>
    <property type="gene ID" value="PS1159_v2.g8870"/>
</dbReference>
<organism evidence="1 2">
    <name type="scientific">Panagrolaimus sp. PS1159</name>
    <dbReference type="NCBI Taxonomy" id="55785"/>
    <lineage>
        <taxon>Eukaryota</taxon>
        <taxon>Metazoa</taxon>
        <taxon>Ecdysozoa</taxon>
        <taxon>Nematoda</taxon>
        <taxon>Chromadorea</taxon>
        <taxon>Rhabditida</taxon>
        <taxon>Tylenchina</taxon>
        <taxon>Panagrolaimomorpha</taxon>
        <taxon>Panagrolaimoidea</taxon>
        <taxon>Panagrolaimidae</taxon>
        <taxon>Panagrolaimus</taxon>
    </lineage>
</organism>
<name>A0AC35GU57_9BILA</name>
<protein>
    <submittedName>
        <fullName evidence="2">Major facilitator superfamily (MFS) profile domain-containing protein</fullName>
    </submittedName>
</protein>